<evidence type="ECO:0000256" key="2">
    <source>
        <dbReference type="ARBA" id="ARBA00022741"/>
    </source>
</evidence>
<dbReference type="Gene3D" id="1.10.510.10">
    <property type="entry name" value="Transferase(Phosphotransferase) domain 1"/>
    <property type="match status" value="1"/>
</dbReference>
<feature type="non-terminal residue" evidence="6">
    <location>
        <position position="1"/>
    </location>
</feature>
<accession>A0A4Y7PFZ2</accession>
<dbReference type="InterPro" id="IPR051681">
    <property type="entry name" value="Ser/Thr_Kinases-Pseudokinases"/>
</dbReference>
<dbReference type="InterPro" id="IPR008271">
    <property type="entry name" value="Ser/Thr_kinase_AS"/>
</dbReference>
<name>A0A4Y7PFZ2_9AGAM</name>
<proteinExistence type="predicted"/>
<dbReference type="OrthoDB" id="2672723at2759"/>
<dbReference type="Pfam" id="PF00069">
    <property type="entry name" value="Pkinase"/>
    <property type="match status" value="1"/>
</dbReference>
<dbReference type="SMART" id="SM00220">
    <property type="entry name" value="S_TKc"/>
    <property type="match status" value="1"/>
</dbReference>
<keyword evidence="7" id="KW-1185">Reference proteome</keyword>
<dbReference type="STRING" id="50990.A0A4Y7PFZ2"/>
<sequence>DQTNRVQQTEQRPRCYGGFAKVFYGELRLDSGVVNVAIKRVNPPLPDDEKTAKIIIKELKIWSRLNHQNVLQLRGYTLDCYGDFPALISEWMTNGTVRNYLEKNPEVDFFDMVKGIADGLEYLHKEEVVHADLKSENVLISISGTPLLTDFGISRTLIVTHTVTTLGQFLGSVYWMAYELLAPQEWSPQGNVDTNFVNTLKQTKPAVPSKETDVWAFGMVVYELLAKTHPFRDHTAVQAIVAIILGRLPFPPPDIQSRRGIDKSLWDLCTRCWNRGPSARPVMRDVVMEINGRNFVS</sequence>
<evidence type="ECO:0000256" key="4">
    <source>
        <dbReference type="ARBA" id="ARBA00022840"/>
    </source>
</evidence>
<dbReference type="PIRSF" id="PIRSF000654">
    <property type="entry name" value="Integrin-linked_kinase"/>
    <property type="match status" value="1"/>
</dbReference>
<dbReference type="PROSITE" id="PS50011">
    <property type="entry name" value="PROTEIN_KINASE_DOM"/>
    <property type="match status" value="1"/>
</dbReference>
<dbReference type="Proteomes" id="UP000294933">
    <property type="component" value="Unassembled WGS sequence"/>
</dbReference>
<evidence type="ECO:0000313" key="7">
    <source>
        <dbReference type="Proteomes" id="UP000294933"/>
    </source>
</evidence>
<keyword evidence="3 6" id="KW-0418">Kinase</keyword>
<dbReference type="SUPFAM" id="SSF56112">
    <property type="entry name" value="Protein kinase-like (PK-like)"/>
    <property type="match status" value="1"/>
</dbReference>
<protein>
    <submittedName>
        <fullName evidence="6">Kinase-like protein</fullName>
    </submittedName>
</protein>
<evidence type="ECO:0000256" key="3">
    <source>
        <dbReference type="ARBA" id="ARBA00022777"/>
    </source>
</evidence>
<evidence type="ECO:0000259" key="5">
    <source>
        <dbReference type="PROSITE" id="PS50011"/>
    </source>
</evidence>
<dbReference type="GO" id="GO:0004674">
    <property type="term" value="F:protein serine/threonine kinase activity"/>
    <property type="evidence" value="ECO:0007669"/>
    <property type="project" value="TreeGrafter"/>
</dbReference>
<dbReference type="AlphaFoldDB" id="A0A4Y7PFZ2"/>
<keyword evidence="4" id="KW-0067">ATP-binding</keyword>
<keyword evidence="1" id="KW-0808">Transferase</keyword>
<evidence type="ECO:0000256" key="1">
    <source>
        <dbReference type="ARBA" id="ARBA00022679"/>
    </source>
</evidence>
<dbReference type="EMBL" id="ML170359">
    <property type="protein sequence ID" value="TDL14287.1"/>
    <property type="molecule type" value="Genomic_DNA"/>
</dbReference>
<dbReference type="PROSITE" id="PS00108">
    <property type="entry name" value="PROTEIN_KINASE_ST"/>
    <property type="match status" value="1"/>
</dbReference>
<dbReference type="VEuPathDB" id="FungiDB:BD410DRAFT_864914"/>
<gene>
    <name evidence="6" type="ORF">BD410DRAFT_864914</name>
</gene>
<organism evidence="6 7">
    <name type="scientific">Rickenella mellea</name>
    <dbReference type="NCBI Taxonomy" id="50990"/>
    <lineage>
        <taxon>Eukaryota</taxon>
        <taxon>Fungi</taxon>
        <taxon>Dikarya</taxon>
        <taxon>Basidiomycota</taxon>
        <taxon>Agaricomycotina</taxon>
        <taxon>Agaricomycetes</taxon>
        <taxon>Hymenochaetales</taxon>
        <taxon>Rickenellaceae</taxon>
        <taxon>Rickenella</taxon>
    </lineage>
</organism>
<dbReference type="GO" id="GO:0005524">
    <property type="term" value="F:ATP binding"/>
    <property type="evidence" value="ECO:0007669"/>
    <property type="project" value="UniProtKB-KW"/>
</dbReference>
<keyword evidence="2" id="KW-0547">Nucleotide-binding</keyword>
<dbReference type="InterPro" id="IPR000719">
    <property type="entry name" value="Prot_kinase_dom"/>
</dbReference>
<dbReference type="PANTHER" id="PTHR44329">
    <property type="entry name" value="SERINE/THREONINE-PROTEIN KINASE TNNI3K-RELATED"/>
    <property type="match status" value="1"/>
</dbReference>
<reference evidence="6 7" key="1">
    <citation type="submission" date="2018-06" db="EMBL/GenBank/DDBJ databases">
        <title>A transcriptomic atlas of mushroom development highlights an independent origin of complex multicellularity.</title>
        <authorList>
            <consortium name="DOE Joint Genome Institute"/>
            <person name="Krizsan K."/>
            <person name="Almasi E."/>
            <person name="Merenyi Z."/>
            <person name="Sahu N."/>
            <person name="Viragh M."/>
            <person name="Koszo T."/>
            <person name="Mondo S."/>
            <person name="Kiss B."/>
            <person name="Balint B."/>
            <person name="Kues U."/>
            <person name="Barry K."/>
            <person name="Hegedus J.C."/>
            <person name="Henrissat B."/>
            <person name="Johnson J."/>
            <person name="Lipzen A."/>
            <person name="Ohm R."/>
            <person name="Nagy I."/>
            <person name="Pangilinan J."/>
            <person name="Yan J."/>
            <person name="Xiong Y."/>
            <person name="Grigoriev I.V."/>
            <person name="Hibbett D.S."/>
            <person name="Nagy L.G."/>
        </authorList>
    </citation>
    <scope>NUCLEOTIDE SEQUENCE [LARGE SCALE GENOMIC DNA]</scope>
    <source>
        <strain evidence="6 7">SZMC22713</strain>
    </source>
</reference>
<feature type="domain" description="Protein kinase" evidence="5">
    <location>
        <begin position="8"/>
        <end position="296"/>
    </location>
</feature>
<evidence type="ECO:0000313" key="6">
    <source>
        <dbReference type="EMBL" id="TDL14287.1"/>
    </source>
</evidence>
<dbReference type="InterPro" id="IPR011009">
    <property type="entry name" value="Kinase-like_dom_sf"/>
</dbReference>
<dbReference type="PANTHER" id="PTHR44329:SF288">
    <property type="entry name" value="MITOGEN-ACTIVATED PROTEIN KINASE KINASE KINASE 20"/>
    <property type="match status" value="1"/>
</dbReference>